<dbReference type="RefSeq" id="XP_024892994.1">
    <property type="nucleotide sequence ID" value="XM_025037226.1"/>
</dbReference>
<sequence>MSYDTESRNSLPDDKELIENVVDEDSHSRSNSRVQTAVSQKRSNIDIDVKCDRDGALTSIDNDENDRLSVVPDVIRKVETEVEDDKDEADKTISIVDKETRNNSNKEEQTLICFGNTDDHILDQVSNPTKGSENLKRSKSKKRAFSLLDILISTSILAPFAIGFWRGVWGCMDRHAELFPGWFCFTFGAALLATYTIFKDQFHNVYMKKWAKSSWRKRLLYRTLRILYTYTFGVACIAHWRGGWIIIDNYLFMHTWITMSLTCSLLACLAILRSVRNLITTPMITQIDTPSCVFQFPTRYNVQHCKTNIC</sequence>
<feature type="transmembrane region" description="Helical" evidence="2">
    <location>
        <begin position="144"/>
        <end position="167"/>
    </location>
</feature>
<keyword evidence="2" id="KW-0812">Transmembrane</keyword>
<protein>
    <submittedName>
        <fullName evidence="4">Uncharacterized protein LOC112468026 isoform X2</fullName>
    </submittedName>
    <submittedName>
        <fullName evidence="5">Uncharacterized protein LOC112468173 isoform X2</fullName>
    </submittedName>
</protein>
<dbReference type="AlphaFoldDB" id="A0A6J1RJ34"/>
<feature type="transmembrane region" description="Helical" evidence="2">
    <location>
        <begin position="219"/>
        <end position="240"/>
    </location>
</feature>
<feature type="compositionally biased region" description="Basic and acidic residues" evidence="1">
    <location>
        <begin position="1"/>
        <end position="28"/>
    </location>
</feature>
<reference evidence="4 5" key="1">
    <citation type="submission" date="2025-04" db="UniProtKB">
        <authorList>
            <consortium name="RefSeq"/>
        </authorList>
    </citation>
    <scope>IDENTIFICATION</scope>
    <source>
        <tissue evidence="4 5">Whole body</tissue>
    </source>
</reference>
<gene>
    <name evidence="4" type="primary">LOC112468026</name>
    <name evidence="5" type="synonym">LOC112468173</name>
</gene>
<dbReference type="PANTHER" id="PTHR35270:SF2">
    <property type="entry name" value="FUSELESS, ISOFORM A"/>
    <property type="match status" value="1"/>
</dbReference>
<dbReference type="InterPro" id="IPR032751">
    <property type="entry name" value="Fuseless"/>
</dbReference>
<evidence type="ECO:0000313" key="5">
    <source>
        <dbReference type="RefSeq" id="XP_024892994.1"/>
    </source>
</evidence>
<feature type="region of interest" description="Disordered" evidence="1">
    <location>
        <begin position="1"/>
        <end position="42"/>
    </location>
</feature>
<feature type="transmembrane region" description="Helical" evidence="2">
    <location>
        <begin position="252"/>
        <end position="272"/>
    </location>
</feature>
<name>A0A6J1RJ34_9HYME</name>
<proteinExistence type="predicted"/>
<evidence type="ECO:0000313" key="3">
    <source>
        <dbReference type="Proteomes" id="UP000504618"/>
    </source>
</evidence>
<keyword evidence="2" id="KW-1133">Transmembrane helix</keyword>
<keyword evidence="3" id="KW-1185">Reference proteome</keyword>
<dbReference type="GeneID" id="112468026"/>
<evidence type="ECO:0000313" key="4">
    <source>
        <dbReference type="RefSeq" id="XP_024892790.1"/>
    </source>
</evidence>
<dbReference type="Proteomes" id="UP000504618">
    <property type="component" value="Unplaced"/>
</dbReference>
<organism evidence="3 4">
    <name type="scientific">Temnothorax curvispinosus</name>
    <dbReference type="NCBI Taxonomy" id="300111"/>
    <lineage>
        <taxon>Eukaryota</taxon>
        <taxon>Metazoa</taxon>
        <taxon>Ecdysozoa</taxon>
        <taxon>Arthropoda</taxon>
        <taxon>Hexapoda</taxon>
        <taxon>Insecta</taxon>
        <taxon>Pterygota</taxon>
        <taxon>Neoptera</taxon>
        <taxon>Endopterygota</taxon>
        <taxon>Hymenoptera</taxon>
        <taxon>Apocrita</taxon>
        <taxon>Aculeata</taxon>
        <taxon>Formicoidea</taxon>
        <taxon>Formicidae</taxon>
        <taxon>Myrmicinae</taxon>
        <taxon>Temnothorax</taxon>
    </lineage>
</organism>
<feature type="compositionally biased region" description="Polar residues" evidence="1">
    <location>
        <begin position="29"/>
        <end position="42"/>
    </location>
</feature>
<dbReference type="Pfam" id="PF15993">
    <property type="entry name" value="Fuseless"/>
    <property type="match status" value="1"/>
</dbReference>
<evidence type="ECO:0000256" key="1">
    <source>
        <dbReference type="SAM" id="MobiDB-lite"/>
    </source>
</evidence>
<dbReference type="RefSeq" id="XP_024892790.1">
    <property type="nucleotide sequence ID" value="XM_025037022.1"/>
</dbReference>
<accession>A0A6J1RJ34</accession>
<dbReference type="PANTHER" id="PTHR35270">
    <property type="entry name" value="FUSELESS, ISOFORM A"/>
    <property type="match status" value="1"/>
</dbReference>
<keyword evidence="2" id="KW-0472">Membrane</keyword>
<feature type="transmembrane region" description="Helical" evidence="2">
    <location>
        <begin position="179"/>
        <end position="198"/>
    </location>
</feature>
<evidence type="ECO:0000256" key="2">
    <source>
        <dbReference type="SAM" id="Phobius"/>
    </source>
</evidence>